<protein>
    <recommendedName>
        <fullName evidence="1">DUF6436 domain-containing protein</fullName>
    </recommendedName>
</protein>
<dbReference type="Proteomes" id="UP000243629">
    <property type="component" value="Unassembled WGS sequence"/>
</dbReference>
<evidence type="ECO:0000313" key="3">
    <source>
        <dbReference type="Proteomes" id="UP000243629"/>
    </source>
</evidence>
<keyword evidence="3" id="KW-1185">Reference proteome</keyword>
<organism evidence="2 3">
    <name type="scientific">Halopseudomonas yangmingensis</name>
    <dbReference type="NCBI Taxonomy" id="1720063"/>
    <lineage>
        <taxon>Bacteria</taxon>
        <taxon>Pseudomonadati</taxon>
        <taxon>Pseudomonadota</taxon>
        <taxon>Gammaproteobacteria</taxon>
        <taxon>Pseudomonadales</taxon>
        <taxon>Pseudomonadaceae</taxon>
        <taxon>Halopseudomonas</taxon>
    </lineage>
</organism>
<reference evidence="3" key="1">
    <citation type="submission" date="2016-10" db="EMBL/GenBank/DDBJ databases">
        <authorList>
            <person name="Varghese N."/>
            <person name="Submissions S."/>
        </authorList>
    </citation>
    <scope>NUCLEOTIDE SEQUENCE [LARGE SCALE GENOMIC DNA]</scope>
    <source>
        <strain evidence="3">DSM 24213</strain>
    </source>
</reference>
<gene>
    <name evidence="2" type="ORF">SAMN05216217_102302</name>
</gene>
<evidence type="ECO:0000259" key="1">
    <source>
        <dbReference type="Pfam" id="PF20029"/>
    </source>
</evidence>
<dbReference type="Pfam" id="PF20029">
    <property type="entry name" value="DUF6436"/>
    <property type="match status" value="1"/>
</dbReference>
<dbReference type="AlphaFoldDB" id="A0A1I4PFX7"/>
<dbReference type="STRING" id="1720063.SAMN05216217_102302"/>
<feature type="domain" description="DUF6436" evidence="1">
    <location>
        <begin position="42"/>
        <end position="180"/>
    </location>
</feature>
<sequence length="182" mass="19933">MGAWQRNLLAVLVLLVWLAGLAWAWWWFEARHIKAFLRPAFFDGVEVSAPFAGGGIQVLHVWQSGCPCNSGHLGYVEDMTQRFSAQGVRFARSGAQSVEKESTLLASLPFKALPQDWDHWPGAPAVAIWNAEGRLAYVGPYSDGVACTSDSSLIEPLLRTLVAGREASVTRQDTVSCLCELD</sequence>
<accession>A0A1I4PFX7</accession>
<proteinExistence type="predicted"/>
<dbReference type="InterPro" id="IPR045494">
    <property type="entry name" value="DUF6436"/>
</dbReference>
<dbReference type="InterPro" id="IPR036249">
    <property type="entry name" value="Thioredoxin-like_sf"/>
</dbReference>
<dbReference type="EMBL" id="FOUI01000002">
    <property type="protein sequence ID" value="SFM26495.1"/>
    <property type="molecule type" value="Genomic_DNA"/>
</dbReference>
<evidence type="ECO:0000313" key="2">
    <source>
        <dbReference type="EMBL" id="SFM26495.1"/>
    </source>
</evidence>
<dbReference type="SUPFAM" id="SSF52833">
    <property type="entry name" value="Thioredoxin-like"/>
    <property type="match status" value="1"/>
</dbReference>
<name>A0A1I4PFX7_9GAMM</name>